<dbReference type="AlphaFoldDB" id="A0A2P5FVY5"/>
<dbReference type="STRING" id="63057.A0A2P5FVY5"/>
<sequence>MSSHSRSQSDNAYDVDELLQIGTRCKERLELHVTSLSAARKDDKKHIEMLEKELMNCSQEIDYLQDQLNARNTEVNFLEEHVCSLELKLADMEILREAVRRLREELKRSNSECLFLIQELENKEVALHNSSVCIDKLRESISSTTLDSQCEIESMKLDIVALEQNCFEAEKVQEEAVQEKAKMNQLIRELEGQFQDAQKTIKHLELENKELREKLDTSETKLRTFWQKLEKRFAKDASQHNAKLLFKELESKFFMSKDMSTCEEVLSSLISKLEMVLEPDGDIMEKMENMSKQIEEYELLVKQLKDELREEKLKAKDEAEDLAQEMAELRYQITDLLEEERKRRACIEQASLQRIAELEAQVQKEHRKPFDAIKHLHGA</sequence>
<dbReference type="PANTHER" id="PTHR36390:SF1">
    <property type="entry name" value="MYOSIN HEAVY CHAIN-LIKE PROTEIN"/>
    <property type="match status" value="1"/>
</dbReference>
<protein>
    <submittedName>
        <fullName evidence="2">Myosin heavy chain-like protein</fullName>
    </submittedName>
</protein>
<dbReference type="InParanoid" id="A0A2P5FVY5"/>
<proteinExistence type="predicted"/>
<dbReference type="Proteomes" id="UP000237000">
    <property type="component" value="Unassembled WGS sequence"/>
</dbReference>
<comment type="caution">
    <text evidence="2">The sequence shown here is derived from an EMBL/GenBank/DDBJ whole genome shotgun (WGS) entry which is preliminary data.</text>
</comment>
<evidence type="ECO:0000313" key="3">
    <source>
        <dbReference type="Proteomes" id="UP000237000"/>
    </source>
</evidence>
<name>A0A2P5FVY5_TREOI</name>
<gene>
    <name evidence="2" type="ORF">TorRG33x02_022480</name>
</gene>
<keyword evidence="3" id="KW-1185">Reference proteome</keyword>
<feature type="coiled-coil region" evidence="1">
    <location>
        <begin position="169"/>
        <end position="221"/>
    </location>
</feature>
<accession>A0A2P5FVY5</accession>
<keyword evidence="1" id="KW-0175">Coiled coil</keyword>
<evidence type="ECO:0000256" key="1">
    <source>
        <dbReference type="SAM" id="Coils"/>
    </source>
</evidence>
<dbReference type="EMBL" id="JXTC01000006">
    <property type="protein sequence ID" value="POO01956.1"/>
    <property type="molecule type" value="Genomic_DNA"/>
</dbReference>
<feature type="coiled-coil region" evidence="1">
    <location>
        <begin position="40"/>
        <end position="123"/>
    </location>
</feature>
<dbReference type="PANTHER" id="PTHR36390">
    <property type="entry name" value="MYOSIN HEAVY CHAIN-LIKE PROTEIN"/>
    <property type="match status" value="1"/>
</dbReference>
<dbReference type="OrthoDB" id="2020741at2759"/>
<organism evidence="2 3">
    <name type="scientific">Trema orientale</name>
    <name type="common">Charcoal tree</name>
    <name type="synonym">Celtis orientalis</name>
    <dbReference type="NCBI Taxonomy" id="63057"/>
    <lineage>
        <taxon>Eukaryota</taxon>
        <taxon>Viridiplantae</taxon>
        <taxon>Streptophyta</taxon>
        <taxon>Embryophyta</taxon>
        <taxon>Tracheophyta</taxon>
        <taxon>Spermatophyta</taxon>
        <taxon>Magnoliopsida</taxon>
        <taxon>eudicotyledons</taxon>
        <taxon>Gunneridae</taxon>
        <taxon>Pentapetalae</taxon>
        <taxon>rosids</taxon>
        <taxon>fabids</taxon>
        <taxon>Rosales</taxon>
        <taxon>Cannabaceae</taxon>
        <taxon>Trema</taxon>
    </lineage>
</organism>
<reference evidence="3" key="1">
    <citation type="submission" date="2016-06" db="EMBL/GenBank/DDBJ databases">
        <title>Parallel loss of symbiosis genes in relatives of nitrogen-fixing non-legume Parasponia.</title>
        <authorList>
            <person name="Van Velzen R."/>
            <person name="Holmer R."/>
            <person name="Bu F."/>
            <person name="Rutten L."/>
            <person name="Van Zeijl A."/>
            <person name="Liu W."/>
            <person name="Santuari L."/>
            <person name="Cao Q."/>
            <person name="Sharma T."/>
            <person name="Shen D."/>
            <person name="Roswanjaya Y."/>
            <person name="Wardhani T."/>
            <person name="Kalhor M.S."/>
            <person name="Jansen J."/>
            <person name="Van den Hoogen J."/>
            <person name="Gungor B."/>
            <person name="Hartog M."/>
            <person name="Hontelez J."/>
            <person name="Verver J."/>
            <person name="Yang W.-C."/>
            <person name="Schijlen E."/>
            <person name="Repin R."/>
            <person name="Schilthuizen M."/>
            <person name="Schranz E."/>
            <person name="Heidstra R."/>
            <person name="Miyata K."/>
            <person name="Fedorova E."/>
            <person name="Kohlen W."/>
            <person name="Bisseling T."/>
            <person name="Smit S."/>
            <person name="Geurts R."/>
        </authorList>
    </citation>
    <scope>NUCLEOTIDE SEQUENCE [LARGE SCALE GENOMIC DNA]</scope>
    <source>
        <strain evidence="3">cv. RG33-2</strain>
    </source>
</reference>
<feature type="coiled-coil region" evidence="1">
    <location>
        <begin position="287"/>
        <end position="339"/>
    </location>
</feature>
<evidence type="ECO:0000313" key="2">
    <source>
        <dbReference type="EMBL" id="POO01956.1"/>
    </source>
</evidence>
<dbReference type="FunCoup" id="A0A2P5FVY5">
    <property type="interactions" value="151"/>
</dbReference>